<evidence type="ECO:0000256" key="1">
    <source>
        <dbReference type="ARBA" id="ARBA00022737"/>
    </source>
</evidence>
<dbReference type="InterPro" id="IPR046848">
    <property type="entry name" value="E_motif"/>
</dbReference>
<feature type="repeat" description="PPR" evidence="2">
    <location>
        <begin position="139"/>
        <end position="173"/>
    </location>
</feature>
<feature type="repeat" description="PPR" evidence="2">
    <location>
        <begin position="508"/>
        <end position="542"/>
    </location>
</feature>
<protein>
    <recommendedName>
        <fullName evidence="3">DYW domain-containing protein</fullName>
    </recommendedName>
</protein>
<dbReference type="Gramene" id="NC3G0197440.1">
    <property type="protein sequence ID" value="NC3G0197440.1:cds"/>
    <property type="gene ID" value="NC3G0197440"/>
</dbReference>
<dbReference type="Pfam" id="PF13041">
    <property type="entry name" value="PPR_2"/>
    <property type="match status" value="3"/>
</dbReference>
<dbReference type="PROSITE" id="PS51375">
    <property type="entry name" value="PPR"/>
    <property type="match status" value="7"/>
</dbReference>
<dbReference type="InterPro" id="IPR046960">
    <property type="entry name" value="PPR_At4g14850-like_plant"/>
</dbReference>
<keyword evidence="1" id="KW-0677">Repeat</keyword>
<dbReference type="PANTHER" id="PTHR47926">
    <property type="entry name" value="PENTATRICOPEPTIDE REPEAT-CONTAINING PROTEIN"/>
    <property type="match status" value="1"/>
</dbReference>
<dbReference type="Pfam" id="PF14432">
    <property type="entry name" value="DYW_deaminase"/>
    <property type="match status" value="1"/>
</dbReference>
<feature type="repeat" description="PPR" evidence="2">
    <location>
        <begin position="473"/>
        <end position="507"/>
    </location>
</feature>
<organism evidence="4">
    <name type="scientific">Nymphaea colorata</name>
    <name type="common">pocket water lily</name>
    <dbReference type="NCBI Taxonomy" id="210225"/>
    <lineage>
        <taxon>Eukaryota</taxon>
        <taxon>Viridiplantae</taxon>
        <taxon>Streptophyta</taxon>
        <taxon>Embryophyta</taxon>
        <taxon>Tracheophyta</taxon>
        <taxon>Spermatophyta</taxon>
        <taxon>Magnoliopsida</taxon>
        <taxon>Nymphaeales</taxon>
        <taxon>Nymphaeaceae</taxon>
        <taxon>Nymphaea</taxon>
    </lineage>
</organism>
<dbReference type="GO" id="GO:0009451">
    <property type="term" value="P:RNA modification"/>
    <property type="evidence" value="ECO:0007669"/>
    <property type="project" value="InterPro"/>
</dbReference>
<feature type="repeat" description="PPR" evidence="2">
    <location>
        <begin position="271"/>
        <end position="305"/>
    </location>
</feature>
<evidence type="ECO:0000313" key="4">
    <source>
        <dbReference type="EMBL" id="VVW11945.1"/>
    </source>
</evidence>
<feature type="repeat" description="PPR" evidence="2">
    <location>
        <begin position="240"/>
        <end position="270"/>
    </location>
</feature>
<sequence length="779" mass="87806">MRSFPLKPRSSSTSLYCRPSVQIFHLSTKTASLSPGRTKSPVSDYYAALLRVCIDTNKPKEGKKLHGRIIRTVAHPETYLSNNIVNMYARLGDLRQAREVFDRIPQPNLFSWNTMLAGYAKSGCTREMEILFHEMPDKDGVSWNSMIMGYANRGLAYNSLDVYRSMRRESYLPNRITFSTLLILSTGHFDIILGREIHGQIIRVGLESIVFVGSPLVDMYSKFGCIEDACRAFEEVSERNTVLSNTMITGYFRCGMIEHARTIFSEMKDKDSITWTTVVSGYMQNGCAQEAIDVFRDMKFEHVAADQFTFGGVLTACGSLLCLEQGKQVHAHIIRTGHQNNIFVGSALVDMYSKCKNIKYAELVFSRMPEKNIVSWTAMLVGYAQNGFNEEAMRLFLEMQRNEIEPDDFTLGSVLSACANLASVEEGTQFHSYSLVSGLASFVTVANSIVTMYAKCGIIEDAHRFFDEMIQRDEVSWTALIVGYAQQGSGKESIDLYEKMVAGGLKPDGVTFVGVLSACSRAGMIEKGRYYFSLLKEQGVVHTSDHYTCMIDLLGRVGKLEEAEKFIKEMPYQPDAVGWSTLLSSCRIHGNLRIGKWAAESLLQLEPQNPASYILLSSIYAAQGQWEDVANLRRGMRMKNVKKEPGCSWIKYKNQWHIFAAGDRTHLCSGQIYAELENLNLKMVAEGYIPDTDSVLHDVEETQKEQMLCYHSERLAIAFGLIFIPHGLPIRVVKNLRVCLDCHTATKFISKIVGRDILVRDTARFHRFKDGICSCGDFW</sequence>
<dbReference type="InterPro" id="IPR011990">
    <property type="entry name" value="TPR-like_helical_dom_sf"/>
</dbReference>
<dbReference type="FunFam" id="1.25.40.10:FF:000442">
    <property type="entry name" value="Pentatricopeptide repeat-containing protein At3g49710"/>
    <property type="match status" value="2"/>
</dbReference>
<feature type="repeat" description="PPR" evidence="2">
    <location>
        <begin position="372"/>
        <end position="406"/>
    </location>
</feature>
<dbReference type="Pfam" id="PF20431">
    <property type="entry name" value="E_motif"/>
    <property type="match status" value="1"/>
</dbReference>
<dbReference type="InterPro" id="IPR002885">
    <property type="entry name" value="PPR_rpt"/>
</dbReference>
<name>A0A5K1B9M3_9MAGN</name>
<dbReference type="OMA" id="FGSYVFV"/>
<dbReference type="InterPro" id="IPR032867">
    <property type="entry name" value="DYW_dom"/>
</dbReference>
<dbReference type="PANTHER" id="PTHR47926:SF511">
    <property type="entry name" value="PENTATRICOPEPTIDE REPEAT-CONTAINING PROTEIN"/>
    <property type="match status" value="1"/>
</dbReference>
<dbReference type="Gene3D" id="1.25.40.10">
    <property type="entry name" value="Tetratricopeptide repeat domain"/>
    <property type="match status" value="4"/>
</dbReference>
<dbReference type="GO" id="GO:0003723">
    <property type="term" value="F:RNA binding"/>
    <property type="evidence" value="ECO:0007669"/>
    <property type="project" value="InterPro"/>
</dbReference>
<reference evidence="4" key="1">
    <citation type="submission" date="2019-09" db="EMBL/GenBank/DDBJ databases">
        <authorList>
            <person name="Zhang L."/>
        </authorList>
    </citation>
    <scope>NUCLEOTIDE SEQUENCE</scope>
</reference>
<evidence type="ECO:0000256" key="2">
    <source>
        <dbReference type="PROSITE-ProRule" id="PRU00708"/>
    </source>
</evidence>
<gene>
    <name evidence="4" type="ORF">NYM_LOCUS14541</name>
</gene>
<dbReference type="FunFam" id="1.25.40.10:FF:000031">
    <property type="entry name" value="Pentatricopeptide repeat-containing protein mitochondrial"/>
    <property type="match status" value="1"/>
</dbReference>
<dbReference type="Pfam" id="PF01535">
    <property type="entry name" value="PPR"/>
    <property type="match status" value="5"/>
</dbReference>
<evidence type="ECO:0000259" key="3">
    <source>
        <dbReference type="Pfam" id="PF14432"/>
    </source>
</evidence>
<proteinExistence type="predicted"/>
<dbReference type="NCBIfam" id="TIGR00756">
    <property type="entry name" value="PPR"/>
    <property type="match status" value="8"/>
</dbReference>
<accession>A0A5K1B9M3</accession>
<feature type="domain" description="DYW" evidence="3">
    <location>
        <begin position="687"/>
        <end position="779"/>
    </location>
</feature>
<feature type="repeat" description="PPR" evidence="2">
    <location>
        <begin position="108"/>
        <end position="138"/>
    </location>
</feature>
<dbReference type="FunFam" id="1.25.40.10:FF:000366">
    <property type="entry name" value="Pentatricopeptide (PPR) repeat-containing protein"/>
    <property type="match status" value="1"/>
</dbReference>
<dbReference type="OrthoDB" id="185373at2759"/>
<dbReference type="AlphaFoldDB" id="A0A5K1B9M3"/>
<dbReference type="EMBL" id="LR721781">
    <property type="protein sequence ID" value="VVW11945.1"/>
    <property type="molecule type" value="Genomic_DNA"/>
</dbReference>
<dbReference type="FunFam" id="1.25.40.10:FF:000196">
    <property type="entry name" value="Pentatricopeptide repeat-containing protein At4g14850"/>
    <property type="match status" value="1"/>
</dbReference>
<dbReference type="GO" id="GO:0008270">
    <property type="term" value="F:zinc ion binding"/>
    <property type="evidence" value="ECO:0007669"/>
    <property type="project" value="InterPro"/>
</dbReference>